<protein>
    <submittedName>
        <fullName evidence="2">Uncharacterized protein</fullName>
    </submittedName>
</protein>
<reference evidence="2 3" key="1">
    <citation type="submission" date="2024-01" db="EMBL/GenBank/DDBJ databases">
        <authorList>
            <person name="Allen C."/>
            <person name="Tagirdzhanova G."/>
        </authorList>
    </citation>
    <scope>NUCLEOTIDE SEQUENCE [LARGE SCALE GENOMIC DNA]</scope>
</reference>
<feature type="region of interest" description="Disordered" evidence="1">
    <location>
        <begin position="14"/>
        <end position="385"/>
    </location>
</feature>
<evidence type="ECO:0000256" key="1">
    <source>
        <dbReference type="SAM" id="MobiDB-lite"/>
    </source>
</evidence>
<sequence>MDYAVWADTAGTVQHHGEWNNGNESEDGGEDRSATAHDNTSRRGSQDFMSDDGTLVASEHNPRDGQSDGGMSTWIARELESHYNNATTTITDGNNDEAGVDDGAANGEAHNHADQTSLSPATSPTGTDCHPQESSTQHHEQQQAPSASSLGKRSRENSGLDGETLAGDGSPPSVLAQGDAGETSSSPSQPPPSSDAKCKGKAAKKAKPSRPEPNRRITRSHTAMAPPPPRRPSLEYGRAPSPQPLESPHAVQVQPREGIPKHLFAGSFEKDFRDAFARPKPADQANRDDIAMKIATGELDGASGPSTAAPAAASESESKSASSSTPDPAAAPAPAPVEQPRPARPAAEVPYSAPPTRPAPVRTSAPATATTATAPPAAHSQQQTDPGLHLQQYSVQNSYQPGAAGHNAAQNLHDHHHQHLQHLQHPQHYHHHGPAQHLVQQAEMSPLDLNLGVEIHQPMQAAEAAPRSLQAIHSYQSMQAMHAMQAAQEMQTMQELQSMNAYSAMQGLPGMPVVSPDAHGPVPTTITAGTTTTAMPPMAPPVSHHHNHQNQQHSPSFENTTAYVGYNFRQAMLPHVVTEVVDEYTVGEYYEVPDMVVTGMGMVDFANPEEISQMMGGVDGQEPVRALHTSQFYWPSN</sequence>
<feature type="compositionally biased region" description="Basic residues" evidence="1">
    <location>
        <begin position="199"/>
        <end position="208"/>
    </location>
</feature>
<evidence type="ECO:0000313" key="2">
    <source>
        <dbReference type="EMBL" id="CAK7222273.1"/>
    </source>
</evidence>
<feature type="region of interest" description="Disordered" evidence="1">
    <location>
        <begin position="513"/>
        <end position="556"/>
    </location>
</feature>
<feature type="compositionally biased region" description="Basic and acidic residues" evidence="1">
    <location>
        <begin position="268"/>
        <end position="291"/>
    </location>
</feature>
<feature type="compositionally biased region" description="Low complexity" evidence="1">
    <location>
        <begin position="359"/>
        <end position="378"/>
    </location>
</feature>
<evidence type="ECO:0000313" key="3">
    <source>
        <dbReference type="Proteomes" id="UP001642405"/>
    </source>
</evidence>
<feature type="compositionally biased region" description="Basic and acidic residues" evidence="1">
    <location>
        <begin position="30"/>
        <end position="45"/>
    </location>
</feature>
<dbReference type="Proteomes" id="UP001642405">
    <property type="component" value="Unassembled WGS sequence"/>
</dbReference>
<proteinExistence type="predicted"/>
<comment type="caution">
    <text evidence="2">The sequence shown here is derived from an EMBL/GenBank/DDBJ whole genome shotgun (WGS) entry which is preliminary data.</text>
</comment>
<feature type="compositionally biased region" description="Low complexity" evidence="1">
    <location>
        <begin position="300"/>
        <end position="328"/>
    </location>
</feature>
<accession>A0ABP0BRN3</accession>
<feature type="compositionally biased region" description="Polar residues" evidence="1">
    <location>
        <begin position="114"/>
        <end position="126"/>
    </location>
</feature>
<organism evidence="2 3">
    <name type="scientific">Sporothrix curviconia</name>
    <dbReference type="NCBI Taxonomy" id="1260050"/>
    <lineage>
        <taxon>Eukaryota</taxon>
        <taxon>Fungi</taxon>
        <taxon>Dikarya</taxon>
        <taxon>Ascomycota</taxon>
        <taxon>Pezizomycotina</taxon>
        <taxon>Sordariomycetes</taxon>
        <taxon>Sordariomycetidae</taxon>
        <taxon>Ophiostomatales</taxon>
        <taxon>Ophiostomataceae</taxon>
        <taxon>Sporothrix</taxon>
    </lineage>
</organism>
<dbReference type="EMBL" id="CAWUHB010000024">
    <property type="protein sequence ID" value="CAK7222273.1"/>
    <property type="molecule type" value="Genomic_DNA"/>
</dbReference>
<feature type="compositionally biased region" description="Basic residues" evidence="1">
    <location>
        <begin position="414"/>
        <end position="434"/>
    </location>
</feature>
<name>A0ABP0BRN3_9PEZI</name>
<feature type="compositionally biased region" description="Pro residues" evidence="1">
    <location>
        <begin position="329"/>
        <end position="343"/>
    </location>
</feature>
<feature type="compositionally biased region" description="Low complexity" evidence="1">
    <location>
        <begin position="520"/>
        <end position="536"/>
    </location>
</feature>
<keyword evidence="3" id="KW-1185">Reference proteome</keyword>
<feature type="compositionally biased region" description="Polar residues" evidence="1">
    <location>
        <begin position="82"/>
        <end position="93"/>
    </location>
</feature>
<gene>
    <name evidence="2" type="ORF">SCUCBS95973_004787</name>
</gene>
<feature type="region of interest" description="Disordered" evidence="1">
    <location>
        <begin position="414"/>
        <end position="435"/>
    </location>
</feature>